<protein>
    <recommendedName>
        <fullName evidence="5">Retrotransposon Copia-like N-terminal domain-containing protein</fullName>
    </recommendedName>
</protein>
<feature type="region of interest" description="Disordered" evidence="1">
    <location>
        <begin position="479"/>
        <end position="538"/>
    </location>
</feature>
<keyword evidence="2" id="KW-1133">Transmembrane helix</keyword>
<proteinExistence type="predicted"/>
<dbReference type="EMBL" id="BJWL01000026">
    <property type="protein sequence ID" value="GFZ16805.1"/>
    <property type="molecule type" value="Genomic_DNA"/>
</dbReference>
<dbReference type="PANTHER" id="PTHR34222:SF100">
    <property type="entry name" value="CCHC-TYPE DOMAIN-CONTAINING PROTEIN"/>
    <property type="match status" value="1"/>
</dbReference>
<feature type="region of interest" description="Disordered" evidence="1">
    <location>
        <begin position="70"/>
        <end position="104"/>
    </location>
</feature>
<dbReference type="AlphaFoldDB" id="A0A7J0H1B3"/>
<reference evidence="3 4" key="1">
    <citation type="submission" date="2019-07" db="EMBL/GenBank/DDBJ databases">
        <title>De Novo Assembly of kiwifruit Actinidia rufa.</title>
        <authorList>
            <person name="Sugita-Konishi S."/>
            <person name="Sato K."/>
            <person name="Mori E."/>
            <person name="Abe Y."/>
            <person name="Kisaki G."/>
            <person name="Hamano K."/>
            <person name="Suezawa K."/>
            <person name="Otani M."/>
            <person name="Fukuda T."/>
            <person name="Manabe T."/>
            <person name="Gomi K."/>
            <person name="Tabuchi M."/>
            <person name="Akimitsu K."/>
            <person name="Kataoka I."/>
        </authorList>
    </citation>
    <scope>NUCLEOTIDE SEQUENCE [LARGE SCALE GENOMIC DNA]</scope>
    <source>
        <strain evidence="4">cv. Fuchu</strain>
    </source>
</reference>
<feature type="compositionally biased region" description="Pro residues" evidence="1">
    <location>
        <begin position="496"/>
        <end position="507"/>
    </location>
</feature>
<dbReference type="OrthoDB" id="1690976at2759"/>
<evidence type="ECO:0000256" key="1">
    <source>
        <dbReference type="SAM" id="MobiDB-lite"/>
    </source>
</evidence>
<accession>A0A7J0H1B3</accession>
<evidence type="ECO:0000313" key="4">
    <source>
        <dbReference type="Proteomes" id="UP000585474"/>
    </source>
</evidence>
<organism evidence="3 4">
    <name type="scientific">Actinidia rufa</name>
    <dbReference type="NCBI Taxonomy" id="165716"/>
    <lineage>
        <taxon>Eukaryota</taxon>
        <taxon>Viridiplantae</taxon>
        <taxon>Streptophyta</taxon>
        <taxon>Embryophyta</taxon>
        <taxon>Tracheophyta</taxon>
        <taxon>Spermatophyta</taxon>
        <taxon>Magnoliopsida</taxon>
        <taxon>eudicotyledons</taxon>
        <taxon>Gunneridae</taxon>
        <taxon>Pentapetalae</taxon>
        <taxon>asterids</taxon>
        <taxon>Ericales</taxon>
        <taxon>Actinidiaceae</taxon>
        <taxon>Actinidia</taxon>
    </lineage>
</organism>
<name>A0A7J0H1B3_9ERIC</name>
<feature type="compositionally biased region" description="Polar residues" evidence="1">
    <location>
        <begin position="70"/>
        <end position="97"/>
    </location>
</feature>
<dbReference type="Proteomes" id="UP000585474">
    <property type="component" value="Unassembled WGS sequence"/>
</dbReference>
<dbReference type="PANTHER" id="PTHR34222">
    <property type="entry name" value="GAG_PRE-INTEGRS DOMAIN-CONTAINING PROTEIN"/>
    <property type="match status" value="1"/>
</dbReference>
<feature type="compositionally biased region" description="Polar residues" evidence="1">
    <location>
        <begin position="521"/>
        <end position="530"/>
    </location>
</feature>
<feature type="compositionally biased region" description="Gly residues" evidence="1">
    <location>
        <begin position="404"/>
        <end position="420"/>
    </location>
</feature>
<evidence type="ECO:0000256" key="2">
    <source>
        <dbReference type="SAM" id="Phobius"/>
    </source>
</evidence>
<keyword evidence="2" id="KW-0472">Membrane</keyword>
<feature type="region of interest" description="Disordered" evidence="1">
    <location>
        <begin position="1"/>
        <end position="40"/>
    </location>
</feature>
<keyword evidence="2" id="KW-0812">Transmembrane</keyword>
<evidence type="ECO:0008006" key="5">
    <source>
        <dbReference type="Google" id="ProtNLM"/>
    </source>
</evidence>
<evidence type="ECO:0000313" key="3">
    <source>
        <dbReference type="EMBL" id="GFZ16805.1"/>
    </source>
</evidence>
<feature type="transmembrane region" description="Helical" evidence="2">
    <location>
        <begin position="548"/>
        <end position="565"/>
    </location>
</feature>
<feature type="compositionally biased region" description="Basic residues" evidence="1">
    <location>
        <begin position="1"/>
        <end position="12"/>
    </location>
</feature>
<feature type="region of interest" description="Disordered" evidence="1">
    <location>
        <begin position="401"/>
        <end position="423"/>
    </location>
</feature>
<comment type="caution">
    <text evidence="3">The sequence shown here is derived from an EMBL/GenBank/DDBJ whole genome shotgun (WGS) entry which is preliminary data.</text>
</comment>
<keyword evidence="4" id="KW-1185">Reference proteome</keyword>
<gene>
    <name evidence="3" type="ORF">Acr_26g0000750</name>
</gene>
<sequence length="566" mass="61773">MRRGRHTRHASHRSGCASPTSRRRVRASLRLAPQGAEARTSNNIAALPAASAAPAPACAAASSSHAIQPNTCAAPTQRSSTVQQFLRSPAAQSSRQFLRTDPSPAPKPPCAVCATIPHRGRQACVVQPSAQSSALRRHTSLFRVALMADPTKEIASIGPIPVAASSVPPSLSQPAQRVTSVLLNGKNFHAWSRSFQLYLDNCIILGWMFNSMEDRVYHMFMYHDTVHGLWTALKQMYAHARNESRIFELYRDISHASQPALGLLVADYFGYLQTRWEELAQYEPLSDFPSDGAVESKRLDRRHTYQFLMGLKPEFEALRTQILNTSPLPSLYEAFAIVDGDERRRRLLPSISLPETSSTVPDQTAFVAPFGTRPYCQHCHKPGHLIDRCFVLHPELKSQFNRNRGGGRVGGRGSSRGGGRATPRVGAIAEIEPMNTEIPNLNQLQTQIAQLQSHLGLVPSSSSSGPMANIAAESPTALHGPDFEEDFWQGGSAHPRPLPILDSPPPSLSGSHAPVPLPASSPDSGISSPVVSDLPSPRYPTRVRRPPLGFFFPIVLIILLPIICLT</sequence>